<dbReference type="EMBL" id="JADFTS010000003">
    <property type="protein sequence ID" value="KAF9616513.1"/>
    <property type="molecule type" value="Genomic_DNA"/>
</dbReference>
<dbReference type="Proteomes" id="UP000631114">
    <property type="component" value="Unassembled WGS sequence"/>
</dbReference>
<evidence type="ECO:0000313" key="2">
    <source>
        <dbReference type="EMBL" id="KAF9616513.1"/>
    </source>
</evidence>
<sequence length="104" mass="11136">MSPLPSLPSISSLSKLTMPPLPSTNLPTLPSIPTIPTMPTIPKVALPPLSMNMSLKTTMSDEISKLGTKAEQTSSNPRFHLDKDGEKEGCKHINNKTSKGQKIG</sequence>
<organism evidence="2 3">
    <name type="scientific">Coptis chinensis</name>
    <dbReference type="NCBI Taxonomy" id="261450"/>
    <lineage>
        <taxon>Eukaryota</taxon>
        <taxon>Viridiplantae</taxon>
        <taxon>Streptophyta</taxon>
        <taxon>Embryophyta</taxon>
        <taxon>Tracheophyta</taxon>
        <taxon>Spermatophyta</taxon>
        <taxon>Magnoliopsida</taxon>
        <taxon>Ranunculales</taxon>
        <taxon>Ranunculaceae</taxon>
        <taxon>Coptidoideae</taxon>
        <taxon>Coptis</taxon>
    </lineage>
</organism>
<feature type="compositionally biased region" description="Polar residues" evidence="1">
    <location>
        <begin position="95"/>
        <end position="104"/>
    </location>
</feature>
<protein>
    <submittedName>
        <fullName evidence="2">Uncharacterized protein</fullName>
    </submittedName>
</protein>
<feature type="region of interest" description="Disordered" evidence="1">
    <location>
        <begin position="1"/>
        <end position="40"/>
    </location>
</feature>
<feature type="compositionally biased region" description="Basic and acidic residues" evidence="1">
    <location>
        <begin position="79"/>
        <end position="91"/>
    </location>
</feature>
<feature type="region of interest" description="Disordered" evidence="1">
    <location>
        <begin position="67"/>
        <end position="104"/>
    </location>
</feature>
<keyword evidence="3" id="KW-1185">Reference proteome</keyword>
<evidence type="ECO:0000256" key="1">
    <source>
        <dbReference type="SAM" id="MobiDB-lite"/>
    </source>
</evidence>
<evidence type="ECO:0000313" key="3">
    <source>
        <dbReference type="Proteomes" id="UP000631114"/>
    </source>
</evidence>
<name>A0A835IIW4_9MAGN</name>
<accession>A0A835IIW4</accession>
<comment type="caution">
    <text evidence="2">The sequence shown here is derived from an EMBL/GenBank/DDBJ whole genome shotgun (WGS) entry which is preliminary data.</text>
</comment>
<dbReference type="AlphaFoldDB" id="A0A835IIW4"/>
<gene>
    <name evidence="2" type="ORF">IFM89_029974</name>
</gene>
<reference evidence="2 3" key="1">
    <citation type="submission" date="2020-10" db="EMBL/GenBank/DDBJ databases">
        <title>The Coptis chinensis genome and diversification of protoberbering-type alkaloids.</title>
        <authorList>
            <person name="Wang B."/>
            <person name="Shu S."/>
            <person name="Song C."/>
            <person name="Liu Y."/>
        </authorList>
    </citation>
    <scope>NUCLEOTIDE SEQUENCE [LARGE SCALE GENOMIC DNA]</scope>
    <source>
        <strain evidence="2">HL-2020</strain>
        <tissue evidence="2">Leaf</tissue>
    </source>
</reference>
<proteinExistence type="predicted"/>